<dbReference type="SUPFAM" id="SSF52540">
    <property type="entry name" value="P-loop containing nucleoside triphosphate hydrolases"/>
    <property type="match status" value="1"/>
</dbReference>
<dbReference type="EMBL" id="JARBJD010000049">
    <property type="protein sequence ID" value="KAK2957067.1"/>
    <property type="molecule type" value="Genomic_DNA"/>
</dbReference>
<dbReference type="InterPro" id="IPR003130">
    <property type="entry name" value="GED"/>
</dbReference>
<evidence type="ECO:0000256" key="3">
    <source>
        <dbReference type="RuleBase" id="RU003932"/>
    </source>
</evidence>
<evidence type="ECO:0000256" key="2">
    <source>
        <dbReference type="ARBA" id="ARBA00023134"/>
    </source>
</evidence>
<evidence type="ECO:0000256" key="1">
    <source>
        <dbReference type="ARBA" id="ARBA00022741"/>
    </source>
</evidence>
<evidence type="ECO:0000259" key="5">
    <source>
        <dbReference type="PROSITE" id="PS51388"/>
    </source>
</evidence>
<comment type="similarity">
    <text evidence="3">Belongs to the TRAFAC class dynamin-like GTPase superfamily. Dynamin/Fzo/YdjA family.</text>
</comment>
<dbReference type="InterPro" id="IPR030381">
    <property type="entry name" value="G_DYNAMIN_dom"/>
</dbReference>
<dbReference type="SMART" id="SM00053">
    <property type="entry name" value="DYNc"/>
    <property type="match status" value="1"/>
</dbReference>
<accession>A0ABQ9XZZ2</accession>
<evidence type="ECO:0000313" key="8">
    <source>
        <dbReference type="Proteomes" id="UP001281761"/>
    </source>
</evidence>
<keyword evidence="8" id="KW-1185">Reference proteome</keyword>
<dbReference type="PRINTS" id="PR00195">
    <property type="entry name" value="DYNAMIN"/>
</dbReference>
<proteinExistence type="inferred from homology"/>
<dbReference type="Pfam" id="PF01031">
    <property type="entry name" value="Dynamin_M"/>
    <property type="match status" value="1"/>
</dbReference>
<dbReference type="SMART" id="SM00302">
    <property type="entry name" value="GED"/>
    <property type="match status" value="1"/>
</dbReference>
<feature type="domain" description="GED" evidence="5">
    <location>
        <begin position="578"/>
        <end position="669"/>
    </location>
</feature>
<name>A0ABQ9XZZ2_9EUKA</name>
<feature type="region of interest" description="Disordered" evidence="4">
    <location>
        <begin position="675"/>
        <end position="704"/>
    </location>
</feature>
<dbReference type="CDD" id="cd08771">
    <property type="entry name" value="DLP_1"/>
    <property type="match status" value="1"/>
</dbReference>
<dbReference type="Gene3D" id="3.40.50.300">
    <property type="entry name" value="P-loop containing nucleotide triphosphate hydrolases"/>
    <property type="match status" value="1"/>
</dbReference>
<dbReference type="InterPro" id="IPR022812">
    <property type="entry name" value="Dynamin"/>
</dbReference>
<dbReference type="InterPro" id="IPR045063">
    <property type="entry name" value="Dynamin_N"/>
</dbReference>
<evidence type="ECO:0000256" key="4">
    <source>
        <dbReference type="SAM" id="MobiDB-lite"/>
    </source>
</evidence>
<evidence type="ECO:0000313" key="7">
    <source>
        <dbReference type="EMBL" id="KAK2957067.1"/>
    </source>
</evidence>
<gene>
    <name evidence="7" type="ORF">BLNAU_7897</name>
</gene>
<dbReference type="InterPro" id="IPR027417">
    <property type="entry name" value="P-loop_NTPase"/>
</dbReference>
<dbReference type="Pfam" id="PF02212">
    <property type="entry name" value="GED"/>
    <property type="match status" value="1"/>
</dbReference>
<evidence type="ECO:0000259" key="6">
    <source>
        <dbReference type="PROSITE" id="PS51718"/>
    </source>
</evidence>
<dbReference type="InterPro" id="IPR020850">
    <property type="entry name" value="GED_dom"/>
</dbReference>
<feature type="compositionally biased region" description="Gly residues" evidence="4">
    <location>
        <begin position="675"/>
        <end position="689"/>
    </location>
</feature>
<feature type="domain" description="Dynamin-type G" evidence="6">
    <location>
        <begin position="22"/>
        <end position="293"/>
    </location>
</feature>
<dbReference type="PROSITE" id="PS51718">
    <property type="entry name" value="G_DYNAMIN_2"/>
    <property type="match status" value="1"/>
</dbReference>
<dbReference type="Proteomes" id="UP001281761">
    <property type="component" value="Unassembled WGS sequence"/>
</dbReference>
<dbReference type="InterPro" id="IPR000375">
    <property type="entry name" value="Dynamin_stalk"/>
</dbReference>
<keyword evidence="2 3" id="KW-0342">GTP-binding</keyword>
<dbReference type="PROSITE" id="PS00410">
    <property type="entry name" value="G_DYNAMIN_1"/>
    <property type="match status" value="1"/>
</dbReference>
<dbReference type="PANTHER" id="PTHR11566">
    <property type="entry name" value="DYNAMIN"/>
    <property type="match status" value="1"/>
</dbReference>
<dbReference type="InterPro" id="IPR019762">
    <property type="entry name" value="Dynamin_GTPase_CS"/>
</dbReference>
<keyword evidence="1 3" id="KW-0547">Nucleotide-binding</keyword>
<dbReference type="Gene3D" id="1.20.120.1240">
    <property type="entry name" value="Dynamin, middle domain"/>
    <property type="match status" value="1"/>
</dbReference>
<sequence>MDNLLSVMNRLMKVFAQANVPSIQLPRIAVVGAQSAGKSSVLEALVGRDFLPRGSGIVTRRPLVLHLINEPSLSPTQEYGEFGHLPGKRYTDFNDIRTQIDKATDDEAGTGKAVSNKPIFLTIHSPTVVNLILVDLPGLTKVAVGDQPKDIEKQILAMLEEYIKPENTIILAVSAGNVDLANSDALKLAHKHDPDGHRTLGVITKLDLLDQGTDAADYLNNQVIPLRLGYVGLCLRSQKDINENKSMKNAIEDEEKFFRNHPAYATIASRCGTRYLGQTMSDLLIKHVAKTLPQTRVQIANQLAQVERDLARFGKAPELEGGNQAFMLRAITEFSQRYSTSLEGDVNTGNESKDKASLRGGARLNHVFKESYVTDLLEAKIDLEMNDDQLQIQIRNSFGVNSTLFVPEKCFLQLSSRQIDRFRLPALRCVEKSHYECITLVRQSLGQVDGLTRFPQLRARMMDETQMFLNQLKEKTLQHVTKLIEIEGSFVNVDHPKFNPLKVVETVLKRLEPEVPEPEAQPQQQGQAQPANPAERGRPGQPPPNPKQPQQQPQPQEEEFDEVGIFIRTLTAQDKTKTEIVKKLVEKYYKVVRANVADSIPKAVMFFLVQASRQQMQSELMKRLYRDDLIKSLMKEDEGIALQRKNALERQKVLHEAEMILEDISFTAGVPLSGGGMGGGRAPPRGGYGRPPPGGSNADTYFPK</sequence>
<feature type="region of interest" description="Disordered" evidence="4">
    <location>
        <begin position="514"/>
        <end position="558"/>
    </location>
</feature>
<dbReference type="PROSITE" id="PS51388">
    <property type="entry name" value="GED"/>
    <property type="match status" value="1"/>
</dbReference>
<dbReference type="InterPro" id="IPR001401">
    <property type="entry name" value="Dynamin_GTPase"/>
</dbReference>
<reference evidence="7 8" key="1">
    <citation type="journal article" date="2022" name="bioRxiv">
        <title>Genomics of Preaxostyla Flagellates Illuminates Evolutionary Transitions and the Path Towards Mitochondrial Loss.</title>
        <authorList>
            <person name="Novak L.V.F."/>
            <person name="Treitli S.C."/>
            <person name="Pyrih J."/>
            <person name="Halakuc P."/>
            <person name="Pipaliya S.V."/>
            <person name="Vacek V."/>
            <person name="Brzon O."/>
            <person name="Soukal P."/>
            <person name="Eme L."/>
            <person name="Dacks J.B."/>
            <person name="Karnkowska A."/>
            <person name="Elias M."/>
            <person name="Hampl V."/>
        </authorList>
    </citation>
    <scope>NUCLEOTIDE SEQUENCE [LARGE SCALE GENOMIC DNA]</scope>
    <source>
        <strain evidence="7">NAU3</strain>
        <tissue evidence="7">Gut</tissue>
    </source>
</reference>
<feature type="compositionally biased region" description="Low complexity" evidence="4">
    <location>
        <begin position="518"/>
        <end position="534"/>
    </location>
</feature>
<comment type="caution">
    <text evidence="7">The sequence shown here is derived from an EMBL/GenBank/DDBJ whole genome shotgun (WGS) entry which is preliminary data.</text>
</comment>
<dbReference type="Pfam" id="PF00350">
    <property type="entry name" value="Dynamin_N"/>
    <property type="match status" value="1"/>
</dbReference>
<protein>
    <submittedName>
        <fullName evidence="7">Vacuolar protein sorting-associated protein 1</fullName>
    </submittedName>
</protein>
<organism evidence="7 8">
    <name type="scientific">Blattamonas nauphoetae</name>
    <dbReference type="NCBI Taxonomy" id="2049346"/>
    <lineage>
        <taxon>Eukaryota</taxon>
        <taxon>Metamonada</taxon>
        <taxon>Preaxostyla</taxon>
        <taxon>Oxymonadida</taxon>
        <taxon>Blattamonas</taxon>
    </lineage>
</organism>